<gene>
    <name evidence="7" type="ORF">PSYICH_LOCUS14862</name>
</gene>
<accession>A0A9P0D5Q7</accession>
<sequence length="635" mass="73218">MNTSGNRLCSEYLENKCSNVQCPRLHYYNYCRAFRAGKCRLGEYCTYLHVHYFEEKYYTERLVVPPNMEKEIFRTMQLRGGHCNEYANTRICKRFSACSIRFAHRMPVDYKEGAFSCNCCLGELSKDFSYGNPCGHVYCTECLTEWLKNKDTCPMCRRPMNAIQHKYKHEFMRCHSMCGYFNCKFFTLTPEELESVRENVRPFTEKVAKEVDRMAYIIVTSTPTRPDHICCRFLTGKFCNYPSQYACKICPHFQEKSKLYSNSKRGYSNHGKSRAAKIMFIKRQCGFSQQIQNKTYNNKRDHFSKTDNSLSLQHEPNTTAHIISSSGNNNNFRSECLPPDSDSNSSTISNESLHVSDNSLENNNDLSDNILITDTNPFSNEICEGKLDASPTNTFCNIFEKNDADVNARPSLLSDLITWFYDKKVNHEQLTGILQVLNKHGHPDLPSCSKTALKTVRKLPYIEVVSTKNTPAQFIYFGIKQNLEIEFKRGLSSILKESTIQLVCNVDGLSIFTSSVWQFWPLLGQIFVKNCHTEPFVIALYYGDSKPADLETYFQEFIEEINVLQTTGFTYEETNFKFQLKYFICDSPARAFLKCVKSHNGFFSCDKCNVKGHTSNDGKKSIITYNILAEENIEV</sequence>
<dbReference type="InterPro" id="IPR001841">
    <property type="entry name" value="Znf_RING"/>
</dbReference>
<dbReference type="AlphaFoldDB" id="A0A9P0D5Q7"/>
<dbReference type="Proteomes" id="UP001153636">
    <property type="component" value="Chromosome 8"/>
</dbReference>
<feature type="domain" description="C3H1-type" evidence="6">
    <location>
        <begin position="30"/>
        <end position="52"/>
    </location>
</feature>
<dbReference type="PROSITE" id="PS50089">
    <property type="entry name" value="ZF_RING_2"/>
    <property type="match status" value="1"/>
</dbReference>
<dbReference type="InterPro" id="IPR017907">
    <property type="entry name" value="Znf_RING_CS"/>
</dbReference>
<dbReference type="InterPro" id="IPR013083">
    <property type="entry name" value="Znf_RING/FYVE/PHD"/>
</dbReference>
<evidence type="ECO:0000259" key="6">
    <source>
        <dbReference type="PROSITE" id="PS50103"/>
    </source>
</evidence>
<dbReference type="PANTHER" id="PTHR33053">
    <property type="entry name" value="PROTEIN, PUTATIVE-RELATED"/>
    <property type="match status" value="1"/>
</dbReference>
<dbReference type="OrthoDB" id="6629909at2759"/>
<evidence type="ECO:0000259" key="5">
    <source>
        <dbReference type="PROSITE" id="PS50089"/>
    </source>
</evidence>
<evidence type="ECO:0000313" key="7">
    <source>
        <dbReference type="EMBL" id="CAH1114752.1"/>
    </source>
</evidence>
<dbReference type="Gene3D" id="4.10.1000.10">
    <property type="entry name" value="Zinc finger, CCCH-type"/>
    <property type="match status" value="1"/>
</dbReference>
<keyword evidence="8" id="KW-1185">Reference proteome</keyword>
<dbReference type="InterPro" id="IPR000571">
    <property type="entry name" value="Znf_CCCH"/>
</dbReference>
<keyword evidence="1 4" id="KW-0479">Metal-binding</keyword>
<evidence type="ECO:0000256" key="1">
    <source>
        <dbReference type="ARBA" id="ARBA00022723"/>
    </source>
</evidence>
<reference evidence="7" key="1">
    <citation type="submission" date="2022-01" db="EMBL/GenBank/DDBJ databases">
        <authorList>
            <person name="King R."/>
        </authorList>
    </citation>
    <scope>NUCLEOTIDE SEQUENCE</scope>
</reference>
<feature type="domain" description="RING-type" evidence="5">
    <location>
        <begin position="117"/>
        <end position="157"/>
    </location>
</feature>
<evidence type="ECO:0000256" key="2">
    <source>
        <dbReference type="ARBA" id="ARBA00022771"/>
    </source>
</evidence>
<feature type="zinc finger region" description="C3H1-type" evidence="4">
    <location>
        <begin position="30"/>
        <end position="52"/>
    </location>
</feature>
<proteinExistence type="predicted"/>
<dbReference type="SUPFAM" id="SSF57850">
    <property type="entry name" value="RING/U-box"/>
    <property type="match status" value="1"/>
</dbReference>
<evidence type="ECO:0000256" key="4">
    <source>
        <dbReference type="PROSITE-ProRule" id="PRU00723"/>
    </source>
</evidence>
<dbReference type="Pfam" id="PF13639">
    <property type="entry name" value="zf-RING_2"/>
    <property type="match status" value="1"/>
</dbReference>
<protein>
    <recommendedName>
        <fullName evidence="9">RING-type E3 ubiquitin transferase</fullName>
    </recommendedName>
</protein>
<evidence type="ECO:0000256" key="3">
    <source>
        <dbReference type="ARBA" id="ARBA00022833"/>
    </source>
</evidence>
<dbReference type="PROSITE" id="PS00518">
    <property type="entry name" value="ZF_RING_1"/>
    <property type="match status" value="1"/>
</dbReference>
<keyword evidence="2 4" id="KW-0863">Zinc-finger</keyword>
<dbReference type="EMBL" id="OV651820">
    <property type="protein sequence ID" value="CAH1114752.1"/>
    <property type="molecule type" value="Genomic_DNA"/>
</dbReference>
<dbReference type="Gene3D" id="3.30.40.10">
    <property type="entry name" value="Zinc/RING finger domain, C3HC4 (zinc finger)"/>
    <property type="match status" value="1"/>
</dbReference>
<name>A0A9P0D5Q7_9CUCU</name>
<evidence type="ECO:0008006" key="9">
    <source>
        <dbReference type="Google" id="ProtNLM"/>
    </source>
</evidence>
<dbReference type="PANTHER" id="PTHR33053:SF9">
    <property type="entry name" value="AGAP000105-PA"/>
    <property type="match status" value="1"/>
</dbReference>
<evidence type="ECO:0000313" key="8">
    <source>
        <dbReference type="Proteomes" id="UP001153636"/>
    </source>
</evidence>
<organism evidence="7 8">
    <name type="scientific">Psylliodes chrysocephalus</name>
    <dbReference type="NCBI Taxonomy" id="3402493"/>
    <lineage>
        <taxon>Eukaryota</taxon>
        <taxon>Metazoa</taxon>
        <taxon>Ecdysozoa</taxon>
        <taxon>Arthropoda</taxon>
        <taxon>Hexapoda</taxon>
        <taxon>Insecta</taxon>
        <taxon>Pterygota</taxon>
        <taxon>Neoptera</taxon>
        <taxon>Endopterygota</taxon>
        <taxon>Coleoptera</taxon>
        <taxon>Polyphaga</taxon>
        <taxon>Cucujiformia</taxon>
        <taxon>Chrysomeloidea</taxon>
        <taxon>Chrysomelidae</taxon>
        <taxon>Galerucinae</taxon>
        <taxon>Alticini</taxon>
        <taxon>Psylliodes</taxon>
    </lineage>
</organism>
<keyword evidence="3 4" id="KW-0862">Zinc</keyword>
<dbReference type="PROSITE" id="PS50103">
    <property type="entry name" value="ZF_C3H1"/>
    <property type="match status" value="1"/>
</dbReference>
<dbReference type="GO" id="GO:0008270">
    <property type="term" value="F:zinc ion binding"/>
    <property type="evidence" value="ECO:0007669"/>
    <property type="project" value="UniProtKB-KW"/>
</dbReference>